<dbReference type="AlphaFoldDB" id="A0A9E7MCL8"/>
<evidence type="ECO:0000313" key="2">
    <source>
        <dbReference type="Proteomes" id="UP001056425"/>
    </source>
</evidence>
<dbReference type="Pfam" id="PF03192">
    <property type="entry name" value="DUF257"/>
    <property type="match status" value="1"/>
</dbReference>
<dbReference type="Gene3D" id="3.40.50.11570">
    <property type="entry name" value="Protein of unknown function DUF257"/>
    <property type="match status" value="1"/>
</dbReference>
<sequence length="221" mass="25239">MPTFLFMPEVEAVFEELRFGEGVLIEYNSLTHPDLLLYMLIQWAKKREYKVVVDDNLDTFYTFKTTLDLLGLNTRILEDILVIKTGGRKRVGNVIGQIPVNDVRVESTKYINLFSSTIEEGNVINPVLGLDRAFYIHSSKEEIMTLLGNAIAFKGDKRRIAFYFVNIDVLNKIHPAILSWLEELATTVIRIQGHLEKMKVIIIKSINRPLTGKEIVVSLKA</sequence>
<dbReference type="InterPro" id="IPR005489">
    <property type="entry name" value="DUF257"/>
</dbReference>
<proteinExistence type="predicted"/>
<name>A0A9E7MCL8_9EURY</name>
<keyword evidence="2" id="KW-1185">Reference proteome</keyword>
<dbReference type="GeneID" id="72777703"/>
<dbReference type="Proteomes" id="UP001056425">
    <property type="component" value="Chromosome"/>
</dbReference>
<reference evidence="1 2" key="1">
    <citation type="submission" date="2021-08" db="EMBL/GenBank/DDBJ databases">
        <title>Thermococcus onnuriiensis IOH2.</title>
        <authorList>
            <person name="Park Y.-J."/>
        </authorList>
    </citation>
    <scope>NUCLEOTIDE SEQUENCE [LARGE SCALE GENOMIC DNA]</scope>
    <source>
        <strain evidence="1 2">IOH2</strain>
    </source>
</reference>
<protein>
    <submittedName>
        <fullName evidence="1">DUF257 domain-containing protein</fullName>
    </submittedName>
</protein>
<gene>
    <name evidence="1" type="ORF">K1720_05115</name>
</gene>
<dbReference type="EMBL" id="CP080572">
    <property type="protein sequence ID" value="USH00802.1"/>
    <property type="molecule type" value="Genomic_DNA"/>
</dbReference>
<evidence type="ECO:0000313" key="1">
    <source>
        <dbReference type="EMBL" id="USH00802.1"/>
    </source>
</evidence>
<organism evidence="1 2">
    <name type="scientific">Thermococcus argininiproducens</name>
    <dbReference type="NCBI Taxonomy" id="2866384"/>
    <lineage>
        <taxon>Archaea</taxon>
        <taxon>Methanobacteriati</taxon>
        <taxon>Methanobacteriota</taxon>
        <taxon>Thermococci</taxon>
        <taxon>Thermococcales</taxon>
        <taxon>Thermococcaceae</taxon>
        <taxon>Thermococcus</taxon>
    </lineage>
</organism>
<accession>A0A9E7MCL8</accession>
<dbReference type="KEGG" id="thei:K1720_05115"/>
<dbReference type="RefSeq" id="WP_251950418.1">
    <property type="nucleotide sequence ID" value="NZ_CP080572.1"/>
</dbReference>